<dbReference type="EMBL" id="PUGF01000035">
    <property type="protein sequence ID" value="PRC90828.1"/>
    <property type="molecule type" value="Genomic_DNA"/>
</dbReference>
<dbReference type="InterPro" id="IPR036457">
    <property type="entry name" value="PPM-type-like_dom_sf"/>
</dbReference>
<sequence length="326" mass="35120">MNCSFCNELAEPQFLFCEACGKPLVADVVVGDDLPAVENDNAAVGCIRCGCGSSRFDSDGYCEACGHRSSPLDAIDVLESGVQAASASHRGRHHSDNQDSVLMQELPNGFAIALADGVSTSCHARAAADIAVQTALKTLQDCGSLPTAERMRLATQRAHEAVCTLPHDNLQLAEPQATLVLALVEGMQVWYSWVGDSRLYMIDQAEVIQLTMDDSWLNAQVNTGVPIAAALKDINAHCITQCLGMRDDEVDIHIATQRLSPDAILLLCSDGLWNYCDEPKALRKLLNEGNVTDSLARRCVKLIDYANAAGGQDNITVAMYRHRCAG</sequence>
<dbReference type="SMART" id="SM00331">
    <property type="entry name" value="PP2C_SIG"/>
    <property type="match status" value="1"/>
</dbReference>
<evidence type="ECO:0000313" key="3">
    <source>
        <dbReference type="Proteomes" id="UP000237839"/>
    </source>
</evidence>
<dbReference type="Pfam" id="PF13672">
    <property type="entry name" value="PP2C_2"/>
    <property type="match status" value="1"/>
</dbReference>
<reference evidence="2 3" key="1">
    <citation type="submission" date="2018-02" db="EMBL/GenBank/DDBJ databases">
        <title>Solimicrobium silvestre gen. nov., sp. nov., isolated from alpine forest soil.</title>
        <authorList>
            <person name="Margesin R."/>
            <person name="Albuquerque L."/>
            <person name="Zhang D.-C."/>
            <person name="Froufe H.J.C."/>
            <person name="Severino R."/>
            <person name="Roxo I."/>
            <person name="Egas C."/>
            <person name="Da Costa M.S."/>
        </authorList>
    </citation>
    <scope>NUCLEOTIDE SEQUENCE [LARGE SCALE GENOMIC DNA]</scope>
    <source>
        <strain evidence="2 3">S20-91</strain>
    </source>
</reference>
<dbReference type="InterPro" id="IPR001932">
    <property type="entry name" value="PPM-type_phosphatase-like_dom"/>
</dbReference>
<proteinExistence type="predicted"/>
<accession>A0A2S9GT09</accession>
<dbReference type="Gene3D" id="3.60.40.10">
    <property type="entry name" value="PPM-type phosphatase domain"/>
    <property type="match status" value="1"/>
</dbReference>
<comment type="caution">
    <text evidence="2">The sequence shown here is derived from an EMBL/GenBank/DDBJ whole genome shotgun (WGS) entry which is preliminary data.</text>
</comment>
<name>A0A2S9GT09_9BURK</name>
<feature type="domain" description="PPM-type phosphatase" evidence="1">
    <location>
        <begin position="81"/>
        <end position="322"/>
    </location>
</feature>
<dbReference type="Proteomes" id="UP000237839">
    <property type="component" value="Unassembled WGS sequence"/>
</dbReference>
<dbReference type="OrthoDB" id="9801841at2"/>
<dbReference type="SMART" id="SM00332">
    <property type="entry name" value="PP2Cc"/>
    <property type="match status" value="1"/>
</dbReference>
<organism evidence="2 3">
    <name type="scientific">Solimicrobium silvestre</name>
    <dbReference type="NCBI Taxonomy" id="2099400"/>
    <lineage>
        <taxon>Bacteria</taxon>
        <taxon>Pseudomonadati</taxon>
        <taxon>Pseudomonadota</taxon>
        <taxon>Betaproteobacteria</taxon>
        <taxon>Burkholderiales</taxon>
        <taxon>Oxalobacteraceae</taxon>
        <taxon>Solimicrobium</taxon>
    </lineage>
</organism>
<protein>
    <submittedName>
        <fullName evidence="2">Serine/threonine protein phosphatase</fullName>
    </submittedName>
</protein>
<dbReference type="SUPFAM" id="SSF81606">
    <property type="entry name" value="PP2C-like"/>
    <property type="match status" value="1"/>
</dbReference>
<dbReference type="RefSeq" id="WP_105534215.1">
    <property type="nucleotide sequence ID" value="NZ_PUGF01000035.1"/>
</dbReference>
<evidence type="ECO:0000313" key="2">
    <source>
        <dbReference type="EMBL" id="PRC90828.1"/>
    </source>
</evidence>
<dbReference type="CDD" id="cd00143">
    <property type="entry name" value="PP2Cc"/>
    <property type="match status" value="1"/>
</dbReference>
<evidence type="ECO:0000259" key="1">
    <source>
        <dbReference type="PROSITE" id="PS51746"/>
    </source>
</evidence>
<dbReference type="AlphaFoldDB" id="A0A2S9GT09"/>
<gene>
    <name evidence="2" type="ORF">S2091_4491</name>
</gene>
<keyword evidence="3" id="KW-1185">Reference proteome</keyword>
<dbReference type="PROSITE" id="PS51746">
    <property type="entry name" value="PPM_2"/>
    <property type="match status" value="1"/>
</dbReference>